<proteinExistence type="predicted"/>
<dbReference type="Proteomes" id="UP000326678">
    <property type="component" value="Chromosome pGXM03"/>
</dbReference>
<sequence>MCILSTIENEENYFFKGTFHFGNEYNYKQIFYHKNLLIQAGYIKTDVYEENNEKFSITELTWQGYEYLEELKKTLEIKNIPQYIRKNINRI</sequence>
<evidence type="ECO:0000313" key="1">
    <source>
        <dbReference type="EMBL" id="QFS52784.1"/>
    </source>
</evidence>
<dbReference type="EMBL" id="CP045230">
    <property type="protein sequence ID" value="QFS52784.1"/>
    <property type="molecule type" value="Genomic_DNA"/>
</dbReference>
<dbReference type="InterPro" id="IPR019650">
    <property type="entry name" value="DUF2513"/>
</dbReference>
<dbReference type="Pfam" id="PF10711">
    <property type="entry name" value="DUF2513"/>
    <property type="match status" value="1"/>
</dbReference>
<organism evidence="1 2">
    <name type="scientific">Nostoc sphaeroides CCNUC1</name>
    <dbReference type="NCBI Taxonomy" id="2653204"/>
    <lineage>
        <taxon>Bacteria</taxon>
        <taxon>Bacillati</taxon>
        <taxon>Cyanobacteriota</taxon>
        <taxon>Cyanophyceae</taxon>
        <taxon>Nostocales</taxon>
        <taxon>Nostocaceae</taxon>
        <taxon>Nostoc</taxon>
    </lineage>
</organism>
<dbReference type="KEGG" id="nsh:GXM_10048"/>
<dbReference type="AlphaFoldDB" id="A0A5P8WJ84"/>
<reference evidence="1 2" key="1">
    <citation type="submission" date="2019-10" db="EMBL/GenBank/DDBJ databases">
        <title>Genomic and transcriptomic insights into the perfect genentic adaptation of a filamentous nitrogen-fixing cyanobacterium to rice fields.</title>
        <authorList>
            <person name="Chen Z."/>
        </authorList>
    </citation>
    <scope>NUCLEOTIDE SEQUENCE [LARGE SCALE GENOMIC DNA]</scope>
    <source>
        <strain evidence="1">CCNUC1</strain>
    </source>
</reference>
<name>A0A5P8WJ84_9NOSO</name>
<protein>
    <submittedName>
        <fullName evidence="1">Uncharacterized protein</fullName>
    </submittedName>
</protein>
<accession>A0A5P8WJ84</accession>
<gene>
    <name evidence="1" type="ORF">GXM_10048</name>
</gene>
<evidence type="ECO:0000313" key="2">
    <source>
        <dbReference type="Proteomes" id="UP000326678"/>
    </source>
</evidence>
<keyword evidence="2" id="KW-1185">Reference proteome</keyword>